<keyword evidence="3" id="KW-1003">Cell membrane</keyword>
<evidence type="ECO:0000256" key="5">
    <source>
        <dbReference type="ARBA" id="ARBA00022989"/>
    </source>
</evidence>
<reference evidence="8 9" key="1">
    <citation type="submission" date="2018-08" db="EMBL/GenBank/DDBJ databases">
        <title>A genome reference for cultivated species of the human gut microbiota.</title>
        <authorList>
            <person name="Zou Y."/>
            <person name="Xue W."/>
            <person name="Luo G."/>
        </authorList>
    </citation>
    <scope>NUCLEOTIDE SEQUENCE [LARGE SCALE GENOMIC DNA]</scope>
    <source>
        <strain evidence="8 9">AF42-9</strain>
    </source>
</reference>
<proteinExistence type="inferred from homology"/>
<feature type="transmembrane region" description="Helical" evidence="7">
    <location>
        <begin position="128"/>
        <end position="149"/>
    </location>
</feature>
<comment type="similarity">
    <text evidence="2">Belongs to the UPF0324 family.</text>
</comment>
<comment type="caution">
    <text evidence="8">The sequence shown here is derived from an EMBL/GenBank/DDBJ whole genome shotgun (WGS) entry which is preliminary data.</text>
</comment>
<dbReference type="PANTHER" id="PTHR30106">
    <property type="entry name" value="INNER MEMBRANE PROTEIN YEIH-RELATED"/>
    <property type="match status" value="1"/>
</dbReference>
<accession>A0A415GPH1</accession>
<evidence type="ECO:0000313" key="9">
    <source>
        <dbReference type="Proteomes" id="UP000286598"/>
    </source>
</evidence>
<evidence type="ECO:0000256" key="1">
    <source>
        <dbReference type="ARBA" id="ARBA00004651"/>
    </source>
</evidence>
<keyword evidence="6 7" id="KW-0472">Membrane</keyword>
<dbReference type="InterPro" id="IPR018383">
    <property type="entry name" value="UPF0324_pro"/>
</dbReference>
<feature type="transmembrane region" description="Helical" evidence="7">
    <location>
        <begin position="271"/>
        <end position="290"/>
    </location>
</feature>
<protein>
    <submittedName>
        <fullName evidence="8">Putative sulfate exporter family transporter</fullName>
    </submittedName>
</protein>
<keyword evidence="5 7" id="KW-1133">Transmembrane helix</keyword>
<sequence length="360" mass="38282">MKKKELCYIVIVAVLGVSLLLSFAVEVFHLDLGGFSWVAGWVSSPIALAIGFAFALLLGKAFPDFNKTMSKKMLQYSVIGLGFGMNVDKALASGAEGMVFTIASVFGTLALGWLLGRKLLGVDTQTSYLISSGTAICGGSAIAAVGPIIRAKAESMSVALGVVFVLNGIALFLFPTIGDALGMTMKQFGMWAAIAIHDTSSVVGAGAAYDQMHPELVAQQGVSALEVATTIKLTRALWIVVLALVTPFFFRKQLAAADGATKPWYSCVPRFIIWFVVAILFNTYVLSNAALIGDAAAEIGTQFSGAVNKLAKNLITLSLFFIGASLTRETLRCVGRKPLVQGVMLWISISLISLAYIFWI</sequence>
<feature type="transmembrane region" description="Helical" evidence="7">
    <location>
        <begin position="37"/>
        <end position="62"/>
    </location>
</feature>
<evidence type="ECO:0000313" key="8">
    <source>
        <dbReference type="EMBL" id="RHK51873.1"/>
    </source>
</evidence>
<comment type="subcellular location">
    <subcellularLocation>
        <location evidence="1">Cell membrane</location>
        <topology evidence="1">Multi-pass membrane protein</topology>
    </subcellularLocation>
</comment>
<dbReference type="PANTHER" id="PTHR30106:SF1">
    <property type="entry name" value="UPF0324 MEMBRANE PROTEIN FN0533"/>
    <property type="match status" value="1"/>
</dbReference>
<keyword evidence="4 7" id="KW-0812">Transmembrane</keyword>
<dbReference type="Proteomes" id="UP000286598">
    <property type="component" value="Unassembled WGS sequence"/>
</dbReference>
<dbReference type="GO" id="GO:0005886">
    <property type="term" value="C:plasma membrane"/>
    <property type="evidence" value="ECO:0007669"/>
    <property type="project" value="UniProtKB-SubCell"/>
</dbReference>
<feature type="transmembrane region" description="Helical" evidence="7">
    <location>
        <begin position="98"/>
        <end position="116"/>
    </location>
</feature>
<dbReference type="Pfam" id="PF03601">
    <property type="entry name" value="Cons_hypoth698"/>
    <property type="match status" value="1"/>
</dbReference>
<feature type="transmembrane region" description="Helical" evidence="7">
    <location>
        <begin position="155"/>
        <end position="176"/>
    </location>
</feature>
<evidence type="ECO:0000256" key="2">
    <source>
        <dbReference type="ARBA" id="ARBA00007977"/>
    </source>
</evidence>
<evidence type="ECO:0000256" key="6">
    <source>
        <dbReference type="ARBA" id="ARBA00023136"/>
    </source>
</evidence>
<evidence type="ECO:0000256" key="7">
    <source>
        <dbReference type="SAM" id="Phobius"/>
    </source>
</evidence>
<feature type="transmembrane region" description="Helical" evidence="7">
    <location>
        <begin position="7"/>
        <end position="25"/>
    </location>
</feature>
<name>A0A415GPH1_9BACT</name>
<dbReference type="AlphaFoldDB" id="A0A415GPH1"/>
<dbReference type="OrthoDB" id="9811391at2"/>
<feature type="transmembrane region" description="Helical" evidence="7">
    <location>
        <begin position="339"/>
        <end position="359"/>
    </location>
</feature>
<gene>
    <name evidence="8" type="ORF">DW060_03645</name>
</gene>
<keyword evidence="9" id="KW-1185">Reference proteome</keyword>
<organism evidence="8 9">
    <name type="scientific">Leyella stercorea</name>
    <dbReference type="NCBI Taxonomy" id="363265"/>
    <lineage>
        <taxon>Bacteria</taxon>
        <taxon>Pseudomonadati</taxon>
        <taxon>Bacteroidota</taxon>
        <taxon>Bacteroidia</taxon>
        <taxon>Bacteroidales</taxon>
        <taxon>Prevotellaceae</taxon>
        <taxon>Leyella</taxon>
    </lineage>
</organism>
<evidence type="ECO:0000256" key="3">
    <source>
        <dbReference type="ARBA" id="ARBA00022475"/>
    </source>
</evidence>
<dbReference type="EMBL" id="QRNO01000011">
    <property type="protein sequence ID" value="RHK51873.1"/>
    <property type="molecule type" value="Genomic_DNA"/>
</dbReference>
<evidence type="ECO:0000256" key="4">
    <source>
        <dbReference type="ARBA" id="ARBA00022692"/>
    </source>
</evidence>
<feature type="transmembrane region" description="Helical" evidence="7">
    <location>
        <begin position="229"/>
        <end position="250"/>
    </location>
</feature>